<evidence type="ECO:0000313" key="1">
    <source>
        <dbReference type="EMBL" id="GAT22742.1"/>
    </source>
</evidence>
<dbReference type="Proteomes" id="UP000075230">
    <property type="component" value="Unassembled WGS sequence"/>
</dbReference>
<proteinExistence type="predicted"/>
<comment type="caution">
    <text evidence="1">The sequence shown here is derived from an EMBL/GenBank/DDBJ whole genome shotgun (WGS) entry which is preliminary data.</text>
</comment>
<dbReference type="EMBL" id="BCWF01000016">
    <property type="protein sequence ID" value="GAT22742.1"/>
    <property type="molecule type" value="Genomic_DNA"/>
</dbReference>
<dbReference type="AlphaFoldDB" id="A0A146FAN2"/>
<evidence type="ECO:0000313" key="2">
    <source>
        <dbReference type="Proteomes" id="UP000075230"/>
    </source>
</evidence>
<reference evidence="1 2" key="1">
    <citation type="journal article" date="2016" name="DNA Res.">
        <title>Genome sequence of Aspergillus luchuensis NBRC 4314.</title>
        <authorList>
            <person name="Yamada O."/>
            <person name="Machida M."/>
            <person name="Hosoyama A."/>
            <person name="Goto M."/>
            <person name="Takahashi T."/>
            <person name="Futagami T."/>
            <person name="Yamagata Y."/>
            <person name="Takeuchi M."/>
            <person name="Kobayashi T."/>
            <person name="Koike H."/>
            <person name="Abe K."/>
            <person name="Asai K."/>
            <person name="Arita M."/>
            <person name="Fujita N."/>
            <person name="Fukuda K."/>
            <person name="Higa K."/>
            <person name="Horikawa H."/>
            <person name="Ishikawa T."/>
            <person name="Jinno K."/>
            <person name="Kato Y."/>
            <person name="Kirimura K."/>
            <person name="Mizutani O."/>
            <person name="Nakasone K."/>
            <person name="Sano M."/>
            <person name="Shiraishi Y."/>
            <person name="Tsukahara M."/>
            <person name="Gomi K."/>
        </authorList>
    </citation>
    <scope>NUCLEOTIDE SEQUENCE [LARGE SCALE GENOMIC DNA]</scope>
    <source>
        <strain evidence="1 2">RIB 2604</strain>
    </source>
</reference>
<gene>
    <name evidence="1" type="ORF">RIB2604_01601570</name>
</gene>
<sequence>MQVDVDPKILHMQNVGKQGTNDIYGMTVHCFTIVSSSKMIE</sequence>
<protein>
    <submittedName>
        <fullName evidence="1">Similar to An08g11220</fullName>
    </submittedName>
</protein>
<organism evidence="1 2">
    <name type="scientific">Aspergillus kawachii</name>
    <name type="common">White koji mold</name>
    <name type="synonym">Aspergillus awamori var. kawachi</name>
    <dbReference type="NCBI Taxonomy" id="1069201"/>
    <lineage>
        <taxon>Eukaryota</taxon>
        <taxon>Fungi</taxon>
        <taxon>Dikarya</taxon>
        <taxon>Ascomycota</taxon>
        <taxon>Pezizomycotina</taxon>
        <taxon>Eurotiomycetes</taxon>
        <taxon>Eurotiomycetidae</taxon>
        <taxon>Eurotiales</taxon>
        <taxon>Aspergillaceae</taxon>
        <taxon>Aspergillus</taxon>
        <taxon>Aspergillus subgen. Circumdati</taxon>
    </lineage>
</organism>
<accession>A0A146FAN2</accession>
<reference evidence="2" key="2">
    <citation type="submission" date="2016-02" db="EMBL/GenBank/DDBJ databases">
        <title>Genome sequencing of Aspergillus luchuensis NBRC 4314.</title>
        <authorList>
            <person name="Yamada O."/>
        </authorList>
    </citation>
    <scope>NUCLEOTIDE SEQUENCE [LARGE SCALE GENOMIC DNA]</scope>
    <source>
        <strain evidence="2">RIB 2604</strain>
    </source>
</reference>
<name>A0A146FAN2_ASPKA</name>